<keyword evidence="3" id="KW-0288">FMN</keyword>
<dbReference type="InterPro" id="IPR036010">
    <property type="entry name" value="2Fe-2S_ferredoxin-like_sf"/>
</dbReference>
<keyword evidence="8" id="KW-0411">Iron-sulfur</keyword>
<feature type="domain" description="FAD-binding FR-type" evidence="10">
    <location>
        <begin position="30"/>
        <end position="132"/>
    </location>
</feature>
<protein>
    <submittedName>
        <fullName evidence="11">PDR/VanB family oxidoreductase</fullName>
    </submittedName>
</protein>
<accession>A0ABN1JUS7</accession>
<evidence type="ECO:0000256" key="6">
    <source>
        <dbReference type="ARBA" id="ARBA00023002"/>
    </source>
</evidence>
<dbReference type="Proteomes" id="UP001500279">
    <property type="component" value="Unassembled WGS sequence"/>
</dbReference>
<dbReference type="InterPro" id="IPR001041">
    <property type="entry name" value="2Fe-2S_ferredoxin-type"/>
</dbReference>
<dbReference type="InterPro" id="IPR012675">
    <property type="entry name" value="Beta-grasp_dom_sf"/>
</dbReference>
<dbReference type="PANTHER" id="PTHR47354:SF1">
    <property type="entry name" value="CARNITINE MONOOXYGENASE REDUCTASE SUBUNIT"/>
    <property type="match status" value="1"/>
</dbReference>
<keyword evidence="5" id="KW-0479">Metal-binding</keyword>
<evidence type="ECO:0000313" key="11">
    <source>
        <dbReference type="EMBL" id="GAA0747032.1"/>
    </source>
</evidence>
<reference evidence="11 12" key="1">
    <citation type="journal article" date="2019" name="Int. J. Syst. Evol. Microbiol.">
        <title>The Global Catalogue of Microorganisms (GCM) 10K type strain sequencing project: providing services to taxonomists for standard genome sequencing and annotation.</title>
        <authorList>
            <consortium name="The Broad Institute Genomics Platform"/>
            <consortium name="The Broad Institute Genome Sequencing Center for Infectious Disease"/>
            <person name="Wu L."/>
            <person name="Ma J."/>
        </authorList>
    </citation>
    <scope>NUCLEOTIDE SEQUENCE [LARGE SCALE GENOMIC DNA]</scope>
    <source>
        <strain evidence="11 12">JCM 15503</strain>
    </source>
</reference>
<dbReference type="PRINTS" id="PR00409">
    <property type="entry name" value="PHDIOXRDTASE"/>
</dbReference>
<keyword evidence="2" id="KW-0285">Flavoprotein</keyword>
<dbReference type="InterPro" id="IPR039261">
    <property type="entry name" value="FNR_nucleotide-bd"/>
</dbReference>
<evidence type="ECO:0000256" key="8">
    <source>
        <dbReference type="ARBA" id="ARBA00023014"/>
    </source>
</evidence>
<evidence type="ECO:0000256" key="4">
    <source>
        <dbReference type="ARBA" id="ARBA00022714"/>
    </source>
</evidence>
<dbReference type="PROSITE" id="PS00197">
    <property type="entry name" value="2FE2S_FER_1"/>
    <property type="match status" value="1"/>
</dbReference>
<comment type="cofactor">
    <cofactor evidence="1">
        <name>FMN</name>
        <dbReference type="ChEBI" id="CHEBI:58210"/>
    </cofactor>
</comment>
<dbReference type="InterPro" id="IPR017938">
    <property type="entry name" value="Riboflavin_synthase-like_b-brl"/>
</dbReference>
<name>A0ABN1JUS7_9BURK</name>
<dbReference type="InterPro" id="IPR006058">
    <property type="entry name" value="2Fe2S_fd_BS"/>
</dbReference>
<dbReference type="SUPFAM" id="SSF52343">
    <property type="entry name" value="Ferredoxin reductase-like, C-terminal NADP-linked domain"/>
    <property type="match status" value="1"/>
</dbReference>
<dbReference type="Gene3D" id="2.40.30.10">
    <property type="entry name" value="Translation factors"/>
    <property type="match status" value="1"/>
</dbReference>
<dbReference type="CDD" id="cd00207">
    <property type="entry name" value="fer2"/>
    <property type="match status" value="1"/>
</dbReference>
<evidence type="ECO:0000256" key="7">
    <source>
        <dbReference type="ARBA" id="ARBA00023004"/>
    </source>
</evidence>
<proteinExistence type="predicted"/>
<dbReference type="PANTHER" id="PTHR47354">
    <property type="entry name" value="NADH OXIDOREDUCTASE HCR"/>
    <property type="match status" value="1"/>
</dbReference>
<dbReference type="SUPFAM" id="SSF54292">
    <property type="entry name" value="2Fe-2S ferredoxin-like"/>
    <property type="match status" value="1"/>
</dbReference>
<evidence type="ECO:0000256" key="1">
    <source>
        <dbReference type="ARBA" id="ARBA00001917"/>
    </source>
</evidence>
<comment type="caution">
    <text evidence="11">The sequence shown here is derived from an EMBL/GenBank/DDBJ whole genome shotgun (WGS) entry which is preliminary data.</text>
</comment>
<dbReference type="InterPro" id="IPR050415">
    <property type="entry name" value="MRET"/>
</dbReference>
<sequence>MFLNNACQLPGTPGPAALASRGGPSMGHTTDMLRVMVAARNVEAVDICSFELVDAGGGALPPFSAGSHVDVLIRDGLTRQYSLCNDPAESHRYRIAVLRDAQSRGGSKALHDGVRVGDSLTISLPKNHFALAHDAQRHLLLAGGIGITPVLCMAERLARIGAEFELHYATRSRERTSFIQHLAASSFAGRVHHYFGDSESRLVLTDLLAAPVGNTHLYVCGPKGFMDAVLTTARSAGWPEAALHHEFFGAALASSADDAGFQVKLASSGQVVWVPKEISVVAALAQVGVEIPTSCEQGVCGTCLTRVLAGEPDHKDLYLSPAEQAANDQFLPCCSRSRSEMLVLDL</sequence>
<evidence type="ECO:0000256" key="3">
    <source>
        <dbReference type="ARBA" id="ARBA00022643"/>
    </source>
</evidence>
<dbReference type="PROSITE" id="PS51085">
    <property type="entry name" value="2FE2S_FER_2"/>
    <property type="match status" value="1"/>
</dbReference>
<organism evidence="11 12">
    <name type="scientific">Ideonella azotifigens</name>
    <dbReference type="NCBI Taxonomy" id="513160"/>
    <lineage>
        <taxon>Bacteria</taxon>
        <taxon>Pseudomonadati</taxon>
        <taxon>Pseudomonadota</taxon>
        <taxon>Betaproteobacteria</taxon>
        <taxon>Burkholderiales</taxon>
        <taxon>Sphaerotilaceae</taxon>
        <taxon>Ideonella</taxon>
    </lineage>
</organism>
<evidence type="ECO:0000256" key="2">
    <source>
        <dbReference type="ARBA" id="ARBA00022630"/>
    </source>
</evidence>
<dbReference type="Gene3D" id="3.40.50.80">
    <property type="entry name" value="Nucleotide-binding domain of ferredoxin-NADP reductase (FNR) module"/>
    <property type="match status" value="1"/>
</dbReference>
<evidence type="ECO:0000256" key="5">
    <source>
        <dbReference type="ARBA" id="ARBA00022723"/>
    </source>
</evidence>
<dbReference type="EMBL" id="BAAAEW010000006">
    <property type="protein sequence ID" value="GAA0747032.1"/>
    <property type="molecule type" value="Genomic_DNA"/>
</dbReference>
<feature type="domain" description="2Fe-2S ferredoxin-type" evidence="9">
    <location>
        <begin position="261"/>
        <end position="346"/>
    </location>
</feature>
<keyword evidence="7" id="KW-0408">Iron</keyword>
<dbReference type="InterPro" id="IPR054582">
    <property type="entry name" value="DmmA-like_N"/>
</dbReference>
<evidence type="ECO:0000259" key="10">
    <source>
        <dbReference type="PROSITE" id="PS51384"/>
    </source>
</evidence>
<evidence type="ECO:0000259" key="9">
    <source>
        <dbReference type="PROSITE" id="PS51085"/>
    </source>
</evidence>
<dbReference type="InterPro" id="IPR017927">
    <property type="entry name" value="FAD-bd_FR_type"/>
</dbReference>
<keyword evidence="12" id="KW-1185">Reference proteome</keyword>
<dbReference type="PROSITE" id="PS51384">
    <property type="entry name" value="FAD_FR"/>
    <property type="match status" value="1"/>
</dbReference>
<keyword evidence="6" id="KW-0560">Oxidoreductase</keyword>
<dbReference type="Gene3D" id="3.10.20.30">
    <property type="match status" value="1"/>
</dbReference>
<dbReference type="CDD" id="cd06185">
    <property type="entry name" value="PDR_like"/>
    <property type="match status" value="1"/>
</dbReference>
<keyword evidence="4" id="KW-0001">2Fe-2S</keyword>
<dbReference type="Pfam" id="PF00111">
    <property type="entry name" value="Fer2"/>
    <property type="match status" value="1"/>
</dbReference>
<dbReference type="Pfam" id="PF22290">
    <property type="entry name" value="DmmA-like_N"/>
    <property type="match status" value="1"/>
</dbReference>
<gene>
    <name evidence="11" type="ORF">GCM10009107_15240</name>
</gene>
<evidence type="ECO:0000313" key="12">
    <source>
        <dbReference type="Proteomes" id="UP001500279"/>
    </source>
</evidence>
<dbReference type="SUPFAM" id="SSF63380">
    <property type="entry name" value="Riboflavin synthase domain-like"/>
    <property type="match status" value="1"/>
</dbReference>